<gene>
    <name evidence="6" type="ORF">KSB_49260</name>
</gene>
<keyword evidence="2" id="KW-0805">Transcription regulation</keyword>
<evidence type="ECO:0000256" key="3">
    <source>
        <dbReference type="ARBA" id="ARBA00023125"/>
    </source>
</evidence>
<protein>
    <submittedName>
        <fullName evidence="6">LacI family transcriptional regulator</fullName>
    </submittedName>
</protein>
<dbReference type="PROSITE" id="PS50932">
    <property type="entry name" value="HTH_LACI_2"/>
    <property type="match status" value="1"/>
</dbReference>
<dbReference type="InterPro" id="IPR000843">
    <property type="entry name" value="HTH_LacI"/>
</dbReference>
<dbReference type="PROSITE" id="PS00356">
    <property type="entry name" value="HTH_LACI_1"/>
    <property type="match status" value="1"/>
</dbReference>
<evidence type="ECO:0000256" key="2">
    <source>
        <dbReference type="ARBA" id="ARBA00023015"/>
    </source>
</evidence>
<evidence type="ECO:0000259" key="5">
    <source>
        <dbReference type="PROSITE" id="PS50932"/>
    </source>
</evidence>
<dbReference type="InterPro" id="IPR010982">
    <property type="entry name" value="Lambda_DNA-bd_dom_sf"/>
</dbReference>
<feature type="domain" description="HTH lacI-type" evidence="5">
    <location>
        <begin position="71"/>
        <end position="125"/>
    </location>
</feature>
<evidence type="ECO:0000256" key="4">
    <source>
        <dbReference type="ARBA" id="ARBA00023163"/>
    </source>
</evidence>
<dbReference type="CDD" id="cd06267">
    <property type="entry name" value="PBP1_LacI_sugar_binding-like"/>
    <property type="match status" value="1"/>
</dbReference>
<proteinExistence type="predicted"/>
<comment type="caution">
    <text evidence="6">The sequence shown here is derived from an EMBL/GenBank/DDBJ whole genome shotgun (WGS) entry which is preliminary data.</text>
</comment>
<dbReference type="SMART" id="SM00354">
    <property type="entry name" value="HTH_LACI"/>
    <property type="match status" value="1"/>
</dbReference>
<dbReference type="SUPFAM" id="SSF47413">
    <property type="entry name" value="lambda repressor-like DNA-binding domains"/>
    <property type="match status" value="1"/>
</dbReference>
<dbReference type="Gene3D" id="1.10.260.40">
    <property type="entry name" value="lambda repressor-like DNA-binding domains"/>
    <property type="match status" value="1"/>
</dbReference>
<evidence type="ECO:0000256" key="1">
    <source>
        <dbReference type="ARBA" id="ARBA00022491"/>
    </source>
</evidence>
<dbReference type="PRINTS" id="PR00036">
    <property type="entry name" value="HTHLACI"/>
</dbReference>
<dbReference type="Gene3D" id="3.40.50.2300">
    <property type="match status" value="2"/>
</dbReference>
<reference evidence="6 7" key="1">
    <citation type="journal article" date="2021" name="Int. J. Syst. Evol. Microbiol.">
        <title>Reticulibacter mediterranei gen. nov., sp. nov., within the new family Reticulibacteraceae fam. nov., and Ktedonospora formicarum gen. nov., sp. nov., Ktedonobacter robiniae sp. nov., Dictyobacter formicarum sp. nov. and Dictyobacter arantiisoli sp. nov., belonging to the class Ktedonobacteria.</title>
        <authorList>
            <person name="Yabe S."/>
            <person name="Zheng Y."/>
            <person name="Wang C.M."/>
            <person name="Sakai Y."/>
            <person name="Abe K."/>
            <person name="Yokota A."/>
            <person name="Donadio S."/>
            <person name="Cavaletti L."/>
            <person name="Monciardini P."/>
        </authorList>
    </citation>
    <scope>NUCLEOTIDE SEQUENCE [LARGE SCALE GENOMIC DNA]</scope>
    <source>
        <strain evidence="6 7">SOSP1-30</strain>
    </source>
</reference>
<dbReference type="PANTHER" id="PTHR30146:SF148">
    <property type="entry name" value="HTH-TYPE TRANSCRIPTIONAL REPRESSOR PURR-RELATED"/>
    <property type="match status" value="1"/>
</dbReference>
<keyword evidence="3" id="KW-0238">DNA-binding</keyword>
<dbReference type="InterPro" id="IPR001761">
    <property type="entry name" value="Peripla_BP/Lac1_sug-bd_dom"/>
</dbReference>
<keyword evidence="7" id="KW-1185">Reference proteome</keyword>
<sequence>MSEIRYDIPINNMRDFFPKKIFLESAYFPRAGPEAILQLDKAQQHDTQILGEESLTLMADTKHDSQSHKPVTIREVAKQASVSMATVSRVLNGSNTVDPQLAERVHTAIEALKYEPNRAARALAGSRSALLGLLVSDIQNPFFMDLMRGVEEVSQENGYLLVICNTTEDPQKEAQYIKILAAESVAGAIIVPSRERLDALTILQGRNIPIVTVDRRVHDSSIDAVLVNNALAAKEATAHLIGNGYRRIGIITGPRSVTTANERILGYHQALQEAGIVYDDSLKYRGPFREETGERGIQRLLQVDPPLEAVLTANNRITVGALRALYASQKRVPADIAIVGFDEVRWAIPDLISITTVTQPAYELGRTAALRLLQNLRQPNLSRQEIILQHQLLVRASSQARPVRDILTDLT</sequence>
<organism evidence="6 7">
    <name type="scientific">Ktedonobacter robiniae</name>
    <dbReference type="NCBI Taxonomy" id="2778365"/>
    <lineage>
        <taxon>Bacteria</taxon>
        <taxon>Bacillati</taxon>
        <taxon>Chloroflexota</taxon>
        <taxon>Ktedonobacteria</taxon>
        <taxon>Ktedonobacterales</taxon>
        <taxon>Ktedonobacteraceae</taxon>
        <taxon>Ktedonobacter</taxon>
    </lineage>
</organism>
<dbReference type="Pfam" id="PF00356">
    <property type="entry name" value="LacI"/>
    <property type="match status" value="1"/>
</dbReference>
<dbReference type="CDD" id="cd01392">
    <property type="entry name" value="HTH_LacI"/>
    <property type="match status" value="1"/>
</dbReference>
<name>A0ABQ3UUF4_9CHLR</name>
<dbReference type="SUPFAM" id="SSF53822">
    <property type="entry name" value="Periplasmic binding protein-like I"/>
    <property type="match status" value="1"/>
</dbReference>
<dbReference type="EMBL" id="BNJG01000002">
    <property type="protein sequence ID" value="GHO56451.1"/>
    <property type="molecule type" value="Genomic_DNA"/>
</dbReference>
<evidence type="ECO:0000313" key="7">
    <source>
        <dbReference type="Proteomes" id="UP000654345"/>
    </source>
</evidence>
<evidence type="ECO:0000313" key="6">
    <source>
        <dbReference type="EMBL" id="GHO56451.1"/>
    </source>
</evidence>
<dbReference type="Pfam" id="PF00532">
    <property type="entry name" value="Peripla_BP_1"/>
    <property type="match status" value="1"/>
</dbReference>
<dbReference type="PANTHER" id="PTHR30146">
    <property type="entry name" value="LACI-RELATED TRANSCRIPTIONAL REPRESSOR"/>
    <property type="match status" value="1"/>
</dbReference>
<keyword evidence="1" id="KW-0678">Repressor</keyword>
<keyword evidence="4" id="KW-0804">Transcription</keyword>
<dbReference type="InterPro" id="IPR028082">
    <property type="entry name" value="Peripla_BP_I"/>
</dbReference>
<dbReference type="Proteomes" id="UP000654345">
    <property type="component" value="Unassembled WGS sequence"/>
</dbReference>
<accession>A0ABQ3UUF4</accession>